<name>A0A136Q2H1_9FIRM</name>
<keyword evidence="3" id="KW-1185">Reference proteome</keyword>
<proteinExistence type="predicted"/>
<evidence type="ECO:0000256" key="1">
    <source>
        <dbReference type="SAM" id="MobiDB-lite"/>
    </source>
</evidence>
<dbReference type="Proteomes" id="UP000070366">
    <property type="component" value="Unassembled WGS sequence"/>
</dbReference>
<comment type="caution">
    <text evidence="2">The sequence shown here is derived from an EMBL/GenBank/DDBJ whole genome shotgun (WGS) entry which is preliminary data.</text>
</comment>
<feature type="region of interest" description="Disordered" evidence="1">
    <location>
        <begin position="1"/>
        <end position="23"/>
    </location>
</feature>
<dbReference type="AlphaFoldDB" id="A0A136Q2H1"/>
<protein>
    <submittedName>
        <fullName evidence="2">Uncharacterized protein</fullName>
    </submittedName>
</protein>
<evidence type="ECO:0000313" key="3">
    <source>
        <dbReference type="Proteomes" id="UP000070366"/>
    </source>
</evidence>
<gene>
    <name evidence="2" type="ORF">HMPREF3293_02118</name>
</gene>
<accession>A0A136Q2H1</accession>
<reference evidence="3" key="1">
    <citation type="submission" date="2016-02" db="EMBL/GenBank/DDBJ databases">
        <authorList>
            <person name="Mitreva M."/>
            <person name="Pepin K.H."/>
            <person name="Mihindukulasuriya K.A."/>
            <person name="Fulton R."/>
            <person name="Fronick C."/>
            <person name="O'Laughlin M."/>
            <person name="Miner T."/>
            <person name="Herter B."/>
            <person name="Rosa B.A."/>
            <person name="Cordes M."/>
            <person name="Tomlinson C."/>
            <person name="Wollam A."/>
            <person name="Palsikar V.B."/>
            <person name="Mardis E.R."/>
            <person name="Wilson R.K."/>
        </authorList>
    </citation>
    <scope>NUCLEOTIDE SEQUENCE [LARGE SCALE GENOMIC DNA]</scope>
    <source>
        <strain evidence="3">DSM 22607</strain>
    </source>
</reference>
<organism evidence="2 3">
    <name type="scientific">Christensenella minuta</name>
    <dbReference type="NCBI Taxonomy" id="626937"/>
    <lineage>
        <taxon>Bacteria</taxon>
        <taxon>Bacillati</taxon>
        <taxon>Bacillota</taxon>
        <taxon>Clostridia</taxon>
        <taxon>Christensenellales</taxon>
        <taxon>Christensenellaceae</taxon>
        <taxon>Christensenella</taxon>
    </lineage>
</organism>
<dbReference type="EMBL" id="LSZW01000063">
    <property type="protein sequence ID" value="KXK64873.1"/>
    <property type="molecule type" value="Genomic_DNA"/>
</dbReference>
<dbReference type="STRING" id="626937.HMPREF3293_02118"/>
<sequence length="116" mass="12499">MGSNSDNSGGGGPTPAPARNAGKTYHEAVYEDVWVVDVPASSYEEPLYERREVNVCNTCGVVISGSPAAHAEQHMLNGEPGGHHGEMQKVQTGTKTVTVSEQGHWEKRIVREAGYY</sequence>
<feature type="region of interest" description="Disordered" evidence="1">
    <location>
        <begin position="73"/>
        <end position="93"/>
    </location>
</feature>
<evidence type="ECO:0000313" key="2">
    <source>
        <dbReference type="EMBL" id="KXK64873.1"/>
    </source>
</evidence>